<evidence type="ECO:0008006" key="5">
    <source>
        <dbReference type="Google" id="ProtNLM"/>
    </source>
</evidence>
<feature type="region of interest" description="Disordered" evidence="1">
    <location>
        <begin position="269"/>
        <end position="347"/>
    </location>
</feature>
<dbReference type="STRING" id="983965.A0A2T4C0B1"/>
<evidence type="ECO:0000256" key="1">
    <source>
        <dbReference type="SAM" id="MobiDB-lite"/>
    </source>
</evidence>
<evidence type="ECO:0000256" key="2">
    <source>
        <dbReference type="SAM" id="SignalP"/>
    </source>
</evidence>
<dbReference type="EMBL" id="KZ679134">
    <property type="protein sequence ID" value="PTB75010.1"/>
    <property type="molecule type" value="Genomic_DNA"/>
</dbReference>
<dbReference type="Proteomes" id="UP000240760">
    <property type="component" value="Unassembled WGS sequence"/>
</dbReference>
<keyword evidence="4" id="KW-1185">Reference proteome</keyword>
<feature type="compositionally biased region" description="Low complexity" evidence="1">
    <location>
        <begin position="275"/>
        <end position="293"/>
    </location>
</feature>
<protein>
    <recommendedName>
        <fullName evidence="5">Carbohydrate-binding module family 18 protein</fullName>
    </recommendedName>
</protein>
<feature type="signal peptide" evidence="2">
    <location>
        <begin position="1"/>
        <end position="16"/>
    </location>
</feature>
<dbReference type="AlphaFoldDB" id="A0A2T4C0B1"/>
<gene>
    <name evidence="3" type="ORF">M440DRAFT_1378896</name>
</gene>
<keyword evidence="2" id="KW-0732">Signal</keyword>
<evidence type="ECO:0000313" key="4">
    <source>
        <dbReference type="Proteomes" id="UP000240760"/>
    </source>
</evidence>
<proteinExistence type="predicted"/>
<organism evidence="3 4">
    <name type="scientific">Trichoderma longibrachiatum ATCC 18648</name>
    <dbReference type="NCBI Taxonomy" id="983965"/>
    <lineage>
        <taxon>Eukaryota</taxon>
        <taxon>Fungi</taxon>
        <taxon>Dikarya</taxon>
        <taxon>Ascomycota</taxon>
        <taxon>Pezizomycotina</taxon>
        <taxon>Sordariomycetes</taxon>
        <taxon>Hypocreomycetidae</taxon>
        <taxon>Hypocreales</taxon>
        <taxon>Hypocreaceae</taxon>
        <taxon>Trichoderma</taxon>
    </lineage>
</organism>
<dbReference type="OrthoDB" id="4777991at2759"/>
<name>A0A2T4C0B1_TRILO</name>
<reference evidence="3 4" key="1">
    <citation type="submission" date="2016-07" db="EMBL/GenBank/DDBJ databases">
        <title>Multiple horizontal gene transfer events from other fungi enriched the ability of initially mycotrophic Trichoderma (Ascomycota) to feed on dead plant biomass.</title>
        <authorList>
            <consortium name="DOE Joint Genome Institute"/>
            <person name="Aerts A."/>
            <person name="Atanasova L."/>
            <person name="Chenthamara K."/>
            <person name="Zhang J."/>
            <person name="Grujic M."/>
            <person name="Henrissat B."/>
            <person name="Kuo A."/>
            <person name="Salamov A."/>
            <person name="Lipzen A."/>
            <person name="Labutti K."/>
            <person name="Barry K."/>
            <person name="Miao Y."/>
            <person name="Rahimi M.J."/>
            <person name="Shen Q."/>
            <person name="Grigoriev I.V."/>
            <person name="Kubicek C.P."/>
            <person name="Druzhinina I.S."/>
        </authorList>
    </citation>
    <scope>NUCLEOTIDE SEQUENCE [LARGE SCALE GENOMIC DNA]</scope>
    <source>
        <strain evidence="3 4">ATCC 18648</strain>
    </source>
</reference>
<accession>A0A2T4C0B1</accession>
<feature type="compositionally biased region" description="Gly residues" evidence="1">
    <location>
        <begin position="331"/>
        <end position="341"/>
    </location>
</feature>
<feature type="compositionally biased region" description="Low complexity" evidence="1">
    <location>
        <begin position="312"/>
        <end position="323"/>
    </location>
</feature>
<evidence type="ECO:0000313" key="3">
    <source>
        <dbReference type="EMBL" id="PTB75010.1"/>
    </source>
</evidence>
<feature type="chain" id="PRO_5015710216" description="Carbohydrate-binding module family 18 protein" evidence="2">
    <location>
        <begin position="17"/>
        <end position="372"/>
    </location>
</feature>
<sequence>MRSLRLLLLTATLTSAEFFVNFDQKLEDRPRVYTVVKEEVGRLDIPAKSNSENDDEKAPLGSELTARETLDVLLGKRQSCAQGFGYCPSAGGCCVANSLCCSYGYCHTQGSACCPKGPCASGQTCCGYSHCMPKGDQCCSDESHCPAGNHCYLSGLTHRMVCCTDAKCTAHVDDGKTTYAPTTTSTHTFTTTYYQYYYWTVTWYYWYYYWTYSIDIHASIVTSSRTTTWTTFSVKTTDASAASEYFSSKSRTLSLPTPAAATSLESLAGSTSFMSSPPSDTPSASPSPTDKPAFSMPPQPTVITSVPDDESSSTSKSKSSSTTALLRSGGDDNGGGKGDGSSGAAPLWAGPDWKTAWVLVLGAGTGLLAVIL</sequence>